<evidence type="ECO:0000256" key="7">
    <source>
        <dbReference type="ARBA" id="ARBA00023128"/>
    </source>
</evidence>
<dbReference type="OrthoDB" id="43906at2759"/>
<evidence type="ECO:0000256" key="4">
    <source>
        <dbReference type="ARBA" id="ARBA00022496"/>
    </source>
</evidence>
<gene>
    <name evidence="15" type="ORF">DPX16_21976</name>
</gene>
<sequence length="123" mass="13346">MELRTQTVLASLEMSEVESDGGSSEGDEDYESLPAHASLGTHMTAGAVAGVLEHTVMYPVDSVKAIVIVSLVAARFHSLAATRLRAAYYVSGEHIATETLLMPNEPEARDFTWKELGCNWFVC</sequence>
<keyword evidence="3" id="KW-0813">Transport</keyword>
<dbReference type="EMBL" id="RJVU01069130">
    <property type="protein sequence ID" value="ROI74427.1"/>
    <property type="molecule type" value="Genomic_DNA"/>
</dbReference>
<dbReference type="InterPro" id="IPR023395">
    <property type="entry name" value="MCP_dom_sf"/>
</dbReference>
<keyword evidence="8" id="KW-0472">Membrane</keyword>
<feature type="region of interest" description="Disordered" evidence="14">
    <location>
        <begin position="12"/>
        <end position="32"/>
    </location>
</feature>
<evidence type="ECO:0000256" key="6">
    <source>
        <dbReference type="ARBA" id="ARBA00022989"/>
    </source>
</evidence>
<keyword evidence="6" id="KW-1133">Transmembrane helix</keyword>
<dbReference type="InterPro" id="IPR018108">
    <property type="entry name" value="MCP_transmembrane"/>
</dbReference>
<keyword evidence="4" id="KW-0410">Iron transport</keyword>
<comment type="similarity">
    <text evidence="2">Belongs to the mitochondrial carrier (TC 2.A.29) family.</text>
</comment>
<dbReference type="GO" id="GO:0015093">
    <property type="term" value="F:ferrous iron transmembrane transporter activity"/>
    <property type="evidence" value="ECO:0007669"/>
    <property type="project" value="TreeGrafter"/>
</dbReference>
<dbReference type="GO" id="GO:0048250">
    <property type="term" value="P:iron import into the mitochondrion"/>
    <property type="evidence" value="ECO:0007669"/>
    <property type="project" value="TreeGrafter"/>
</dbReference>
<dbReference type="GO" id="GO:0031966">
    <property type="term" value="C:mitochondrial membrane"/>
    <property type="evidence" value="ECO:0007669"/>
    <property type="project" value="UniProtKB-SubCell"/>
</dbReference>
<dbReference type="Pfam" id="PF00153">
    <property type="entry name" value="Mito_carr"/>
    <property type="match status" value="1"/>
</dbReference>
<dbReference type="Proteomes" id="UP000281406">
    <property type="component" value="Unassembled WGS sequence"/>
</dbReference>
<comment type="function">
    <text evidence="10">Mitochondrial iron transporter that specifically mediates iron uptake in developing erythroid cells, thereby playing an essential role in heme biosynthesis.</text>
</comment>
<name>A0A3N0XMK4_ANAGA</name>
<keyword evidence="4" id="KW-0408">Iron</keyword>
<comment type="caution">
    <text evidence="15">The sequence shown here is derived from an EMBL/GenBank/DDBJ whole genome shotgun (WGS) entry which is preliminary data.</text>
</comment>
<dbReference type="PANTHER" id="PTHR45758">
    <property type="entry name" value="MITOFERRIN-1-RELATED"/>
    <property type="match status" value="1"/>
</dbReference>
<evidence type="ECO:0000256" key="2">
    <source>
        <dbReference type="ARBA" id="ARBA00006375"/>
    </source>
</evidence>
<keyword evidence="4" id="KW-0406">Ion transport</keyword>
<dbReference type="AlphaFoldDB" id="A0A3N0XMK4"/>
<feature type="compositionally biased region" description="Acidic residues" evidence="14">
    <location>
        <begin position="15"/>
        <end position="31"/>
    </location>
</feature>
<dbReference type="SUPFAM" id="SSF103506">
    <property type="entry name" value="Mitochondrial carrier"/>
    <property type="match status" value="1"/>
</dbReference>
<evidence type="ECO:0000256" key="5">
    <source>
        <dbReference type="ARBA" id="ARBA00022692"/>
    </source>
</evidence>
<comment type="catalytic activity">
    <reaction evidence="9">
        <text>Fe(2+)(in) = Fe(2+)(out)</text>
        <dbReference type="Rhea" id="RHEA:28486"/>
        <dbReference type="ChEBI" id="CHEBI:29033"/>
    </reaction>
</comment>
<evidence type="ECO:0000256" key="10">
    <source>
        <dbReference type="ARBA" id="ARBA00037061"/>
    </source>
</evidence>
<evidence type="ECO:0000256" key="3">
    <source>
        <dbReference type="ARBA" id="ARBA00022448"/>
    </source>
</evidence>
<evidence type="ECO:0000313" key="16">
    <source>
        <dbReference type="Proteomes" id="UP000281406"/>
    </source>
</evidence>
<proteinExistence type="inferred from homology"/>
<evidence type="ECO:0000256" key="9">
    <source>
        <dbReference type="ARBA" id="ARBA00036243"/>
    </source>
</evidence>
<evidence type="ECO:0000256" key="11">
    <source>
        <dbReference type="ARBA" id="ARBA00040418"/>
    </source>
</evidence>
<evidence type="ECO:0000313" key="15">
    <source>
        <dbReference type="EMBL" id="ROI74427.1"/>
    </source>
</evidence>
<accession>A0A3N0XMK4</accession>
<protein>
    <recommendedName>
        <fullName evidence="11">Mitoferrin-1</fullName>
    </recommendedName>
    <alternativeName>
        <fullName evidence="12">Mitochondrial iron transporter 1</fullName>
    </alternativeName>
    <alternativeName>
        <fullName evidence="13">Solute carrier family 25 member 37</fullName>
    </alternativeName>
</protein>
<comment type="subcellular location">
    <subcellularLocation>
        <location evidence="1">Mitochondrion membrane</location>
        <topology evidence="1">Multi-pass membrane protein</topology>
    </subcellularLocation>
</comment>
<keyword evidence="7" id="KW-0496">Mitochondrion</keyword>
<organism evidence="15 16">
    <name type="scientific">Anabarilius grahami</name>
    <name type="common">Kanglang fish</name>
    <name type="synonym">Barilius grahami</name>
    <dbReference type="NCBI Taxonomy" id="495550"/>
    <lineage>
        <taxon>Eukaryota</taxon>
        <taxon>Metazoa</taxon>
        <taxon>Chordata</taxon>
        <taxon>Craniata</taxon>
        <taxon>Vertebrata</taxon>
        <taxon>Euteleostomi</taxon>
        <taxon>Actinopterygii</taxon>
        <taxon>Neopterygii</taxon>
        <taxon>Teleostei</taxon>
        <taxon>Ostariophysi</taxon>
        <taxon>Cypriniformes</taxon>
        <taxon>Xenocyprididae</taxon>
        <taxon>Xenocypridinae</taxon>
        <taxon>Xenocypridinae incertae sedis</taxon>
        <taxon>Anabarilius</taxon>
    </lineage>
</organism>
<evidence type="ECO:0000256" key="14">
    <source>
        <dbReference type="SAM" id="MobiDB-lite"/>
    </source>
</evidence>
<dbReference type="PANTHER" id="PTHR45758:SF4">
    <property type="entry name" value="MITOFERRIN-1"/>
    <property type="match status" value="1"/>
</dbReference>
<evidence type="ECO:0000256" key="1">
    <source>
        <dbReference type="ARBA" id="ARBA00004225"/>
    </source>
</evidence>
<keyword evidence="5" id="KW-0812">Transmembrane</keyword>
<evidence type="ECO:0000256" key="8">
    <source>
        <dbReference type="ARBA" id="ARBA00023136"/>
    </source>
</evidence>
<keyword evidence="16" id="KW-1185">Reference proteome</keyword>
<reference evidence="15 16" key="1">
    <citation type="submission" date="2018-10" db="EMBL/GenBank/DDBJ databases">
        <title>Genome assembly for a Yunnan-Guizhou Plateau 3E fish, Anabarilius grahami (Regan), and its evolutionary and genetic applications.</title>
        <authorList>
            <person name="Jiang W."/>
        </authorList>
    </citation>
    <scope>NUCLEOTIDE SEQUENCE [LARGE SCALE GENOMIC DNA]</scope>
    <source>
        <strain evidence="15">AG-KIZ</strain>
        <tissue evidence="15">Muscle</tissue>
    </source>
</reference>
<evidence type="ECO:0000256" key="12">
    <source>
        <dbReference type="ARBA" id="ARBA00041873"/>
    </source>
</evidence>
<evidence type="ECO:0000256" key="13">
    <source>
        <dbReference type="ARBA" id="ARBA00041894"/>
    </source>
</evidence>